<accession>F4RMF6</accession>
<proteinExistence type="predicted"/>
<name>F4RMF6_MELLP</name>
<keyword evidence="3" id="KW-1185">Reference proteome</keyword>
<dbReference type="HOGENOM" id="CLU_009176_3_0_1"/>
<feature type="domain" description="DUF6589" evidence="1">
    <location>
        <begin position="338"/>
        <end position="457"/>
    </location>
</feature>
<dbReference type="VEuPathDB" id="FungiDB:MELLADRAFT_86615"/>
<reference evidence="3" key="1">
    <citation type="journal article" date="2011" name="Proc. Natl. Acad. Sci. U.S.A.">
        <title>Obligate biotrophy features unraveled by the genomic analysis of rust fungi.</title>
        <authorList>
            <person name="Duplessis S."/>
            <person name="Cuomo C.A."/>
            <person name="Lin Y.-C."/>
            <person name="Aerts A."/>
            <person name="Tisserant E."/>
            <person name="Veneault-Fourrey C."/>
            <person name="Joly D.L."/>
            <person name="Hacquard S."/>
            <person name="Amselem J."/>
            <person name="Cantarel B.L."/>
            <person name="Chiu R."/>
            <person name="Coutinho P.M."/>
            <person name="Feau N."/>
            <person name="Field M."/>
            <person name="Frey P."/>
            <person name="Gelhaye E."/>
            <person name="Goldberg J."/>
            <person name="Grabherr M.G."/>
            <person name="Kodira C.D."/>
            <person name="Kohler A."/>
            <person name="Kuees U."/>
            <person name="Lindquist E.A."/>
            <person name="Lucas S.M."/>
            <person name="Mago R."/>
            <person name="Mauceli E."/>
            <person name="Morin E."/>
            <person name="Murat C."/>
            <person name="Pangilinan J.L."/>
            <person name="Park R."/>
            <person name="Pearson M."/>
            <person name="Quesneville H."/>
            <person name="Rouhier N."/>
            <person name="Sakthikumar S."/>
            <person name="Salamov A.A."/>
            <person name="Schmutz J."/>
            <person name="Selles B."/>
            <person name="Shapiro H."/>
            <person name="Tanguay P."/>
            <person name="Tuskan G.A."/>
            <person name="Henrissat B."/>
            <person name="Van de Peer Y."/>
            <person name="Rouze P."/>
            <person name="Ellis J.G."/>
            <person name="Dodds P.N."/>
            <person name="Schein J.E."/>
            <person name="Zhong S."/>
            <person name="Hamelin R.C."/>
            <person name="Grigoriev I.V."/>
            <person name="Szabo L.J."/>
            <person name="Martin F."/>
        </authorList>
    </citation>
    <scope>NUCLEOTIDE SEQUENCE [LARGE SCALE GENOMIC DNA]</scope>
    <source>
        <strain evidence="3">98AG31 / pathotype 3-4-7</strain>
    </source>
</reference>
<dbReference type="OrthoDB" id="2507305at2759"/>
<dbReference type="GeneID" id="18934241"/>
<sequence length="500" mass="55427">MFQQPEANTKRPTSAIVRHTNEALTYMTGLGLNPKQFMITFWSSDNKSIAYRRCQMKNGQGGGKTKTLLKHIGINMKHSTEGQANWESFILEEASAIVNSQEVARGVYPAGAYVSSKHITPDFFSKSSEDHRTMQIKEGMPFLHALISQKISGGIQIPDLTQYNDDNVITSNGLNATSAPLDTLEAEDEANEDAVLSLANLVHIKLTPTEVTAHKAAMLPVAICSMIAFACNRRSNASALQNGLMLMAGAMDSLRILQENRIMEVFKVNRKMMPLLCFDNVDIQLRIHNTRIDTSSKMFHGTWGFYIVVRACLLAKCEAEAVNLAAFLAAMKAANKKAVNIETFRPTPSESKHFKKVIKCQLAKALKEHIHHLPNAPEEKNLPALMLRPPQIDRIEFHTPNIHFLRMMDAPDSSAEGVSRVFDAIMSQIGLSKEDYAKSLLVAGGDVGSNQLVESLRVKLYGRYTGGIPMTARIVGPGDRHLNWEVIIPSRLHPKTLILL</sequence>
<protein>
    <recommendedName>
        <fullName evidence="1">DUF6589 domain-containing protein</fullName>
    </recommendedName>
</protein>
<evidence type="ECO:0000259" key="1">
    <source>
        <dbReference type="Pfam" id="PF20231"/>
    </source>
</evidence>
<gene>
    <name evidence="2" type="ORF">MELLADRAFT_86615</name>
</gene>
<dbReference type="Pfam" id="PF20231">
    <property type="entry name" value="DUF6589"/>
    <property type="match status" value="1"/>
</dbReference>
<dbReference type="EMBL" id="GL883108">
    <property type="protein sequence ID" value="EGG06483.1"/>
    <property type="molecule type" value="Genomic_DNA"/>
</dbReference>
<organism evidence="3">
    <name type="scientific">Melampsora larici-populina (strain 98AG31 / pathotype 3-4-7)</name>
    <name type="common">Poplar leaf rust fungus</name>
    <dbReference type="NCBI Taxonomy" id="747676"/>
    <lineage>
        <taxon>Eukaryota</taxon>
        <taxon>Fungi</taxon>
        <taxon>Dikarya</taxon>
        <taxon>Basidiomycota</taxon>
        <taxon>Pucciniomycotina</taxon>
        <taxon>Pucciniomycetes</taxon>
        <taxon>Pucciniales</taxon>
        <taxon>Melampsoraceae</taxon>
        <taxon>Melampsora</taxon>
    </lineage>
</organism>
<evidence type="ECO:0000313" key="2">
    <source>
        <dbReference type="EMBL" id="EGG06483.1"/>
    </source>
</evidence>
<dbReference type="InterPro" id="IPR046496">
    <property type="entry name" value="DUF6589"/>
</dbReference>
<dbReference type="RefSeq" id="XP_007410317.1">
    <property type="nucleotide sequence ID" value="XM_007410255.1"/>
</dbReference>
<dbReference type="InParanoid" id="F4RMF6"/>
<dbReference type="KEGG" id="mlr:MELLADRAFT_86615"/>
<evidence type="ECO:0000313" key="3">
    <source>
        <dbReference type="Proteomes" id="UP000001072"/>
    </source>
</evidence>
<dbReference type="AlphaFoldDB" id="F4RMF6"/>
<dbReference type="Proteomes" id="UP000001072">
    <property type="component" value="Unassembled WGS sequence"/>
</dbReference>